<keyword evidence="7 10" id="KW-1133">Transmembrane helix</keyword>
<dbReference type="Pfam" id="PF00512">
    <property type="entry name" value="HisKA"/>
    <property type="match status" value="1"/>
</dbReference>
<dbReference type="PANTHER" id="PTHR43065">
    <property type="entry name" value="SENSOR HISTIDINE KINASE"/>
    <property type="match status" value="1"/>
</dbReference>
<feature type="domain" description="Histidine kinase" evidence="11">
    <location>
        <begin position="405"/>
        <end position="629"/>
    </location>
</feature>
<dbReference type="Pfam" id="PF02743">
    <property type="entry name" value="dCache_1"/>
    <property type="match status" value="1"/>
</dbReference>
<dbReference type="CDD" id="cd00156">
    <property type="entry name" value="REC"/>
    <property type="match status" value="1"/>
</dbReference>
<dbReference type="CDD" id="cd12912">
    <property type="entry name" value="PDC2_MCP_like"/>
    <property type="match status" value="1"/>
</dbReference>
<dbReference type="SMART" id="SM00388">
    <property type="entry name" value="HisKA"/>
    <property type="match status" value="1"/>
</dbReference>
<evidence type="ECO:0000313" key="13">
    <source>
        <dbReference type="EMBL" id="MCW7462141.1"/>
    </source>
</evidence>
<name>A0ABT3LWR0_9LEPT</name>
<dbReference type="InterPro" id="IPR036097">
    <property type="entry name" value="HisK_dim/P_sf"/>
</dbReference>
<reference evidence="13 14" key="1">
    <citation type="submission" date="2022-06" db="EMBL/GenBank/DDBJ databases">
        <title>Leptospira isolates from biofilms formed at urban environments.</title>
        <authorList>
            <person name="Ribeiro P.S."/>
            <person name="Sousa T."/>
            <person name="Carvalho N."/>
            <person name="Aburjaile F."/>
            <person name="Neves F."/>
            <person name="Oliveira D."/>
            <person name="Blanco L."/>
            <person name="Lima J."/>
            <person name="Costa F."/>
            <person name="Brenig B."/>
            <person name="Soares S."/>
            <person name="Ramos R."/>
            <person name="Goes-Neto A."/>
            <person name="Matiuzzi M."/>
            <person name="Azevedo V."/>
            <person name="Ristow P."/>
        </authorList>
    </citation>
    <scope>NUCLEOTIDE SEQUENCE [LARGE SCALE GENOMIC DNA]</scope>
    <source>
        <strain evidence="13 14">VSF25</strain>
    </source>
</reference>
<feature type="transmembrane region" description="Helical" evidence="10">
    <location>
        <begin position="233"/>
        <end position="253"/>
    </location>
</feature>
<dbReference type="Pfam" id="PF02518">
    <property type="entry name" value="HATPase_c"/>
    <property type="match status" value="1"/>
</dbReference>
<evidence type="ECO:0000256" key="5">
    <source>
        <dbReference type="ARBA" id="ARBA00022553"/>
    </source>
</evidence>
<dbReference type="InterPro" id="IPR036890">
    <property type="entry name" value="HATPase_C_sf"/>
</dbReference>
<dbReference type="SUPFAM" id="SSF52172">
    <property type="entry name" value="CheY-like"/>
    <property type="match status" value="1"/>
</dbReference>
<keyword evidence="13" id="KW-0547">Nucleotide-binding</keyword>
<keyword evidence="4" id="KW-1003">Cell membrane</keyword>
<dbReference type="InterPro" id="IPR033479">
    <property type="entry name" value="dCache_1"/>
</dbReference>
<comment type="subcellular location">
    <subcellularLocation>
        <location evidence="2">Cell membrane</location>
        <topology evidence="2">Multi-pass membrane protein</topology>
    </subcellularLocation>
</comment>
<dbReference type="EMBL" id="JAMQPV010000001">
    <property type="protein sequence ID" value="MCW7462141.1"/>
    <property type="molecule type" value="Genomic_DNA"/>
</dbReference>
<evidence type="ECO:0000256" key="2">
    <source>
        <dbReference type="ARBA" id="ARBA00004651"/>
    </source>
</evidence>
<keyword evidence="6 10" id="KW-0812">Transmembrane</keyword>
<dbReference type="InterPro" id="IPR001789">
    <property type="entry name" value="Sig_transdc_resp-reg_receiver"/>
</dbReference>
<keyword evidence="14" id="KW-1185">Reference proteome</keyword>
<dbReference type="SUPFAM" id="SSF47384">
    <property type="entry name" value="Homodimeric domain of signal transducing histidine kinase"/>
    <property type="match status" value="1"/>
</dbReference>
<dbReference type="InterPro" id="IPR003594">
    <property type="entry name" value="HATPase_dom"/>
</dbReference>
<dbReference type="Pfam" id="PF00072">
    <property type="entry name" value="Response_reg"/>
    <property type="match status" value="1"/>
</dbReference>
<dbReference type="SUPFAM" id="SSF55874">
    <property type="entry name" value="ATPase domain of HSP90 chaperone/DNA topoisomerase II/histidine kinase"/>
    <property type="match status" value="1"/>
</dbReference>
<dbReference type="SMART" id="SM00387">
    <property type="entry name" value="HATPase_c"/>
    <property type="match status" value="1"/>
</dbReference>
<dbReference type="Gene3D" id="3.30.450.20">
    <property type="entry name" value="PAS domain"/>
    <property type="match status" value="1"/>
</dbReference>
<evidence type="ECO:0000259" key="12">
    <source>
        <dbReference type="PROSITE" id="PS50110"/>
    </source>
</evidence>
<dbReference type="CDD" id="cd18773">
    <property type="entry name" value="PDC1_HK_sensor"/>
    <property type="match status" value="1"/>
</dbReference>
<evidence type="ECO:0000256" key="6">
    <source>
        <dbReference type="ARBA" id="ARBA00022692"/>
    </source>
</evidence>
<evidence type="ECO:0000259" key="11">
    <source>
        <dbReference type="PROSITE" id="PS50109"/>
    </source>
</evidence>
<keyword evidence="8 10" id="KW-0472">Membrane</keyword>
<dbReference type="InterPro" id="IPR005467">
    <property type="entry name" value="His_kinase_dom"/>
</dbReference>
<dbReference type="GO" id="GO:0005524">
    <property type="term" value="F:ATP binding"/>
    <property type="evidence" value="ECO:0007669"/>
    <property type="project" value="UniProtKB-KW"/>
</dbReference>
<evidence type="ECO:0000256" key="4">
    <source>
        <dbReference type="ARBA" id="ARBA00022475"/>
    </source>
</evidence>
<dbReference type="Gene3D" id="1.10.287.130">
    <property type="match status" value="1"/>
</dbReference>
<dbReference type="Gene3D" id="3.30.565.10">
    <property type="entry name" value="Histidine kinase-like ATPase, C-terminal domain"/>
    <property type="match status" value="1"/>
</dbReference>
<evidence type="ECO:0000256" key="10">
    <source>
        <dbReference type="SAM" id="Phobius"/>
    </source>
</evidence>
<organism evidence="13 14">
    <name type="scientific">Leptospira limi</name>
    <dbReference type="NCBI Taxonomy" id="2950023"/>
    <lineage>
        <taxon>Bacteria</taxon>
        <taxon>Pseudomonadati</taxon>
        <taxon>Spirochaetota</taxon>
        <taxon>Spirochaetia</taxon>
        <taxon>Leptospirales</taxon>
        <taxon>Leptospiraceae</taxon>
        <taxon>Leptospira</taxon>
    </lineage>
</organism>
<dbReference type="PANTHER" id="PTHR43065:SF49">
    <property type="entry name" value="HISTIDINE KINASE"/>
    <property type="match status" value="1"/>
</dbReference>
<keyword evidence="13" id="KW-0067">ATP-binding</keyword>
<dbReference type="SMART" id="SM00448">
    <property type="entry name" value="REC"/>
    <property type="match status" value="1"/>
</dbReference>
<feature type="modified residue" description="4-aspartylphosphate" evidence="9">
    <location>
        <position position="702"/>
    </location>
</feature>
<evidence type="ECO:0000256" key="8">
    <source>
        <dbReference type="ARBA" id="ARBA00023136"/>
    </source>
</evidence>
<dbReference type="Gene3D" id="3.40.50.2300">
    <property type="match status" value="1"/>
</dbReference>
<feature type="domain" description="Response regulatory" evidence="12">
    <location>
        <begin position="653"/>
        <end position="768"/>
    </location>
</feature>
<protein>
    <recommendedName>
        <fullName evidence="3">histidine kinase</fullName>
        <ecNumber evidence="3">2.7.13.3</ecNumber>
    </recommendedName>
</protein>
<comment type="catalytic activity">
    <reaction evidence="1">
        <text>ATP + protein L-histidine = ADP + protein N-phospho-L-histidine.</text>
        <dbReference type="EC" id="2.7.13.3"/>
    </reaction>
</comment>
<dbReference type="PRINTS" id="PR00344">
    <property type="entry name" value="BCTRLSENSOR"/>
</dbReference>
<dbReference type="InterPro" id="IPR011006">
    <property type="entry name" value="CheY-like_superfamily"/>
</dbReference>
<proteinExistence type="predicted"/>
<evidence type="ECO:0000256" key="3">
    <source>
        <dbReference type="ARBA" id="ARBA00012438"/>
    </source>
</evidence>
<accession>A0ABT3LWR0</accession>
<dbReference type="PROSITE" id="PS50109">
    <property type="entry name" value="HIS_KIN"/>
    <property type="match status" value="1"/>
</dbReference>
<evidence type="ECO:0000313" key="14">
    <source>
        <dbReference type="Proteomes" id="UP001209737"/>
    </source>
</evidence>
<dbReference type="CDD" id="cd00082">
    <property type="entry name" value="HisKA"/>
    <property type="match status" value="1"/>
</dbReference>
<gene>
    <name evidence="13" type="ORF">ND812_08570</name>
</gene>
<sequence length="775" mass="87776">MEIDDYFISHANIAQTLALDERTIQSIRKKEPIASSLFKQMHTRYGMYENIFIFGKNENLKVIADALSGKTLGYGSDPEQKEDLQRYYASALFEKVAIAKAKRSPITGDTVVVLSTLIRDQGKVIGTLCIALSLNRITDKLISRIQMGKEGYVFVAEEDGPILAHKMKELILDFDISKAEFGKEIMEMKSEEIGNITFKGEPRYLMVQRLKQWKMMVVAIQPLKEIHNSLKSLLSGIVCIAIIVISLSIFLVYRIANQKLSPLGKIETTYRDEIRLMSDDLNKFIHSVSKSIEKVEIISEEVSDSATELSKTAESLFNFQNKENSKVKALFDGESDLDHKLKYFNEDMRKFYNKINNLTGSVKAIEREIQIAVTRSNYISLEVIKGENQLKQTQKLETLGQIAGGVAHDFNNILAIISGNLELIQRRNPNPDPLFIKKIESAMGAVERGSQLTQKLLSFARKQIVSPNEVEINQVISNMEEMLKPVIGKHIDLKIQLYKIPLRVFLDPFDLETSILNLVINARDAMENTGVIEIRINKVKKNSLSDLTNVTQLAEHYVEISVTDTGRGMSREIMDRIYEPFFTTKPVGQGTGLGLSMLFTFVNQFNGFVKVNSEINVGSCFRVYFPLLENIASFREEIELSAKRENPTKYKGKVLLVDDEIEILEIAKDLLSDMGFTVQCVTSGDEAKILLELNNYDILISDVMMPGKIDGLKLAEIAQTKHKDLKIILTSGFPGDLRKREYIDLDKYHFMNKPYRAAQLENTIKEVLESSNEHS</sequence>
<dbReference type="EC" id="2.7.13.3" evidence="3"/>
<dbReference type="PROSITE" id="PS50110">
    <property type="entry name" value="RESPONSE_REGULATORY"/>
    <property type="match status" value="1"/>
</dbReference>
<dbReference type="Proteomes" id="UP001209737">
    <property type="component" value="Unassembled WGS sequence"/>
</dbReference>
<comment type="caution">
    <text evidence="13">The sequence shown here is derived from an EMBL/GenBank/DDBJ whole genome shotgun (WGS) entry which is preliminary data.</text>
</comment>
<evidence type="ECO:0000256" key="9">
    <source>
        <dbReference type="PROSITE-ProRule" id="PRU00169"/>
    </source>
</evidence>
<dbReference type="InterPro" id="IPR004358">
    <property type="entry name" value="Sig_transdc_His_kin-like_C"/>
</dbReference>
<evidence type="ECO:0000256" key="1">
    <source>
        <dbReference type="ARBA" id="ARBA00000085"/>
    </source>
</evidence>
<evidence type="ECO:0000256" key="7">
    <source>
        <dbReference type="ARBA" id="ARBA00022989"/>
    </source>
</evidence>
<dbReference type="InterPro" id="IPR003661">
    <property type="entry name" value="HisK_dim/P_dom"/>
</dbReference>
<keyword evidence="5 9" id="KW-0597">Phosphoprotein</keyword>